<feature type="domain" description="Nucleoside phosphorylase" evidence="4">
    <location>
        <begin position="31"/>
        <end position="275"/>
    </location>
</feature>
<dbReference type="InterPro" id="IPR000845">
    <property type="entry name" value="Nucleoside_phosphorylase_d"/>
</dbReference>
<dbReference type="InterPro" id="IPR035994">
    <property type="entry name" value="Nucleoside_phosphorylase_sf"/>
</dbReference>
<evidence type="ECO:0000256" key="2">
    <source>
        <dbReference type="ARBA" id="ARBA00021980"/>
    </source>
</evidence>
<keyword evidence="6" id="KW-1185">Reference proteome</keyword>
<dbReference type="RefSeq" id="WP_055097162.1">
    <property type="nucleotide sequence ID" value="NZ_AP023322.1"/>
</dbReference>
<dbReference type="GO" id="GO:0005829">
    <property type="term" value="C:cytosol"/>
    <property type="evidence" value="ECO:0007669"/>
    <property type="project" value="TreeGrafter"/>
</dbReference>
<dbReference type="EMBL" id="AP023322">
    <property type="protein sequence ID" value="BCI63443.1"/>
    <property type="molecule type" value="Genomic_DNA"/>
</dbReference>
<dbReference type="GO" id="GO:0006152">
    <property type="term" value="P:purine nucleoside catabolic process"/>
    <property type="evidence" value="ECO:0007669"/>
    <property type="project" value="TreeGrafter"/>
</dbReference>
<gene>
    <name evidence="5" type="ORF">Cop2CBH44_17960</name>
</gene>
<dbReference type="PANTHER" id="PTHR43691:SF11">
    <property type="entry name" value="FI09636P-RELATED"/>
    <property type="match status" value="1"/>
</dbReference>
<dbReference type="PANTHER" id="PTHR43691">
    <property type="entry name" value="URIDINE PHOSPHORYLASE"/>
    <property type="match status" value="1"/>
</dbReference>
<dbReference type="Pfam" id="PF01048">
    <property type="entry name" value="PNP_UDP_1"/>
    <property type="match status" value="1"/>
</dbReference>
<evidence type="ECO:0000259" key="4">
    <source>
        <dbReference type="Pfam" id="PF01048"/>
    </source>
</evidence>
<protein>
    <recommendedName>
        <fullName evidence="2">Uridine phosphorylase</fullName>
        <ecNumber evidence="1">2.4.2.3</ecNumber>
    </recommendedName>
</protein>
<dbReference type="KEGG" id="copr:Cop2CBH44_17960"/>
<dbReference type="Gene3D" id="3.40.50.1580">
    <property type="entry name" value="Nucleoside phosphorylase domain"/>
    <property type="match status" value="1"/>
</dbReference>
<dbReference type="AlphaFoldDB" id="A0A7G1HWN6"/>
<reference evidence="6" key="1">
    <citation type="submission" date="2020-07" db="EMBL/GenBank/DDBJ databases">
        <title>Complete genome sequencing of Coprobacter sp. strain 2CBH44.</title>
        <authorList>
            <person name="Sakamoto M."/>
            <person name="Murakami T."/>
            <person name="Mori H."/>
        </authorList>
    </citation>
    <scope>NUCLEOTIDE SEQUENCE [LARGE SCALE GENOMIC DNA]</scope>
    <source>
        <strain evidence="6">2CBH44</strain>
    </source>
</reference>
<dbReference type="Proteomes" id="UP000594042">
    <property type="component" value="Chromosome"/>
</dbReference>
<dbReference type="GO" id="GO:0004731">
    <property type="term" value="F:purine-nucleoside phosphorylase activity"/>
    <property type="evidence" value="ECO:0007669"/>
    <property type="project" value="TreeGrafter"/>
</dbReference>
<proteinExistence type="predicted"/>
<evidence type="ECO:0000256" key="3">
    <source>
        <dbReference type="ARBA" id="ARBA00048447"/>
    </source>
</evidence>
<comment type="catalytic activity">
    <reaction evidence="3">
        <text>uridine + phosphate = alpha-D-ribose 1-phosphate + uracil</text>
        <dbReference type="Rhea" id="RHEA:24388"/>
        <dbReference type="ChEBI" id="CHEBI:16704"/>
        <dbReference type="ChEBI" id="CHEBI:17568"/>
        <dbReference type="ChEBI" id="CHEBI:43474"/>
        <dbReference type="ChEBI" id="CHEBI:57720"/>
        <dbReference type="EC" id="2.4.2.3"/>
    </reaction>
</comment>
<dbReference type="CDD" id="cd00436">
    <property type="entry name" value="UP_TbUP-like"/>
    <property type="match status" value="1"/>
</dbReference>
<organism evidence="5 6">
    <name type="scientific">Coprobacter secundus subsp. similis</name>
    <dbReference type="NCBI Taxonomy" id="2751153"/>
    <lineage>
        <taxon>Bacteria</taxon>
        <taxon>Pseudomonadati</taxon>
        <taxon>Bacteroidota</taxon>
        <taxon>Bacteroidia</taxon>
        <taxon>Bacteroidales</taxon>
        <taxon>Barnesiellaceae</taxon>
        <taxon>Coprobacter</taxon>
    </lineage>
</organism>
<name>A0A7G1HWN6_9BACT</name>
<dbReference type="SUPFAM" id="SSF53167">
    <property type="entry name" value="Purine and uridine phosphorylases"/>
    <property type="match status" value="1"/>
</dbReference>
<evidence type="ECO:0000313" key="6">
    <source>
        <dbReference type="Proteomes" id="UP000594042"/>
    </source>
</evidence>
<accession>A0A7G1HWN6</accession>
<dbReference type="GO" id="GO:0004850">
    <property type="term" value="F:uridine phosphorylase activity"/>
    <property type="evidence" value="ECO:0007669"/>
    <property type="project" value="UniProtKB-EC"/>
</dbReference>
<dbReference type="EC" id="2.4.2.3" evidence="1"/>
<evidence type="ECO:0000313" key="5">
    <source>
        <dbReference type="EMBL" id="BCI63443.1"/>
    </source>
</evidence>
<evidence type="ECO:0000256" key="1">
    <source>
        <dbReference type="ARBA" id="ARBA00011888"/>
    </source>
</evidence>
<sequence>MKHFPESELIINQDGSAFHLHIRPEQLADKVILVGDPGRVDLVASFFDMREFDISSREFHTITGVYKGKRITVISHGIGTDNIDIVVNELDALSNIDFKTRYEKSEFRQLTMVRIGTSGGLQPHVPVGTFVISQKSIGFDGVLNFYAGRNAVCDLDFEEAFCQHVKWNPLWAKPYVIDADPDLVEQIGRGEMVKGVTISANGFYGPQGRELRLPLADKMLNKKIESFKYKDGHVVTNYEMESSALAGLAKLMGHKAMTVCMIIANRVAHNADSNYKDSIGDLIKTVLNRI</sequence>